<dbReference type="InterPro" id="IPR026442">
    <property type="entry name" value="IPTL_CTERM"/>
</dbReference>
<dbReference type="STRING" id="187868.SAMN05192589_12235"/>
<feature type="signal peptide" evidence="1">
    <location>
        <begin position="1"/>
        <end position="21"/>
    </location>
</feature>
<evidence type="ECO:0000313" key="4">
    <source>
        <dbReference type="Proteomes" id="UP000198781"/>
    </source>
</evidence>
<evidence type="ECO:0000256" key="1">
    <source>
        <dbReference type="SAM" id="SignalP"/>
    </source>
</evidence>
<reference evidence="3 4" key="1">
    <citation type="submission" date="2016-10" db="EMBL/GenBank/DDBJ databases">
        <authorList>
            <person name="de Groot N.N."/>
        </authorList>
    </citation>
    <scope>NUCLEOTIDE SEQUENCE [LARGE SCALE GENOMIC DNA]</scope>
    <source>
        <strain evidence="3 4">DSM 16619</strain>
    </source>
</reference>
<proteinExistence type="predicted"/>
<dbReference type="NCBIfam" id="TIGR04174">
    <property type="entry name" value="IPTL_CTERM"/>
    <property type="match status" value="1"/>
</dbReference>
<dbReference type="PROSITE" id="PS51257">
    <property type="entry name" value="PROKAR_LIPOPROTEIN"/>
    <property type="match status" value="1"/>
</dbReference>
<feature type="chain" id="PRO_5011746805" evidence="1">
    <location>
        <begin position="22"/>
        <end position="213"/>
    </location>
</feature>
<dbReference type="Pfam" id="PF18203">
    <property type="entry name" value="IPTL-CTERM"/>
    <property type="match status" value="1"/>
</dbReference>
<dbReference type="RefSeq" id="WP_092745919.1">
    <property type="nucleotide sequence ID" value="NZ_FMZC01000022.1"/>
</dbReference>
<evidence type="ECO:0000259" key="2">
    <source>
        <dbReference type="Pfam" id="PF18203"/>
    </source>
</evidence>
<accession>A0A1G7E9I5</accession>
<name>A0A1G7E9I5_9BURK</name>
<dbReference type="EMBL" id="FMZC01000022">
    <property type="protein sequence ID" value="SDE60394.1"/>
    <property type="molecule type" value="Genomic_DNA"/>
</dbReference>
<organism evidence="3 4">
    <name type="scientific">Paracidovorax valerianellae</name>
    <dbReference type="NCBI Taxonomy" id="187868"/>
    <lineage>
        <taxon>Bacteria</taxon>
        <taxon>Pseudomonadati</taxon>
        <taxon>Pseudomonadota</taxon>
        <taxon>Betaproteobacteria</taxon>
        <taxon>Burkholderiales</taxon>
        <taxon>Comamonadaceae</taxon>
        <taxon>Paracidovorax</taxon>
    </lineage>
</organism>
<dbReference type="OrthoDB" id="8820961at2"/>
<gene>
    <name evidence="3" type="ORF">SAMN05192589_12235</name>
</gene>
<feature type="domain" description="IPTL-CTERM protein sorting" evidence="2">
    <location>
        <begin position="182"/>
        <end position="210"/>
    </location>
</feature>
<keyword evidence="4" id="KW-1185">Reference proteome</keyword>
<keyword evidence="1" id="KW-0732">Signal</keyword>
<protein>
    <submittedName>
        <fullName evidence="3">IPTL-CTERM protein sorting domain-containing protein</fullName>
    </submittedName>
</protein>
<dbReference type="AlphaFoldDB" id="A0A1G7E9I5"/>
<sequence>MKNWFQTLALCALLAPAVASAATVVSCPANTDTGGDGLSRSFYLPNYSTGTLDTVTVNYHATVTGSYNVALEARLNAFNGTLVSTANATATVTTGTAGGTPVTFNFGNAAIPANSTITFKQTLLSGPGGLSVNTGQPPCTGTVEQTNGSTPPLDSNRRATLAITVTGNAAAGGGGGAVAAPASIPTLSEWGLILMSALVAAFGFVHTRRRLQG</sequence>
<evidence type="ECO:0000313" key="3">
    <source>
        <dbReference type="EMBL" id="SDE60394.1"/>
    </source>
</evidence>
<dbReference type="Proteomes" id="UP000198781">
    <property type="component" value="Unassembled WGS sequence"/>
</dbReference>